<gene>
    <name evidence="5" type="ORF">HNP84_006592</name>
</gene>
<dbReference type="AlphaFoldDB" id="A0A840PG74"/>
<dbReference type="RefSeq" id="WP_185053700.1">
    <property type="nucleotide sequence ID" value="NZ_BAABIX010000008.1"/>
</dbReference>
<dbReference type="GO" id="GO:0006635">
    <property type="term" value="P:fatty acid beta-oxidation"/>
    <property type="evidence" value="ECO:0007669"/>
    <property type="project" value="TreeGrafter"/>
</dbReference>
<evidence type="ECO:0000313" key="6">
    <source>
        <dbReference type="Proteomes" id="UP000578449"/>
    </source>
</evidence>
<dbReference type="SUPFAM" id="SSF52096">
    <property type="entry name" value="ClpP/crotonase"/>
    <property type="match status" value="1"/>
</dbReference>
<keyword evidence="6" id="KW-1185">Reference proteome</keyword>
<evidence type="ECO:0000256" key="2">
    <source>
        <dbReference type="ARBA" id="ARBA00023098"/>
    </source>
</evidence>
<dbReference type="NCBIfam" id="NF006100">
    <property type="entry name" value="PRK08252.1"/>
    <property type="match status" value="1"/>
</dbReference>
<dbReference type="InterPro" id="IPR014748">
    <property type="entry name" value="Enoyl-CoA_hydra_C"/>
</dbReference>
<comment type="caution">
    <text evidence="5">The sequence shown here is derived from an EMBL/GenBank/DDBJ whole genome shotgun (WGS) entry which is preliminary data.</text>
</comment>
<accession>A0A840PG74</accession>
<organism evidence="5 6">
    <name type="scientific">Thermocatellispora tengchongensis</name>
    <dbReference type="NCBI Taxonomy" id="1073253"/>
    <lineage>
        <taxon>Bacteria</taxon>
        <taxon>Bacillati</taxon>
        <taxon>Actinomycetota</taxon>
        <taxon>Actinomycetes</taxon>
        <taxon>Streptosporangiales</taxon>
        <taxon>Streptosporangiaceae</taxon>
        <taxon>Thermocatellispora</taxon>
    </lineage>
</organism>
<evidence type="ECO:0000256" key="3">
    <source>
        <dbReference type="ARBA" id="ARBA00023239"/>
    </source>
</evidence>
<dbReference type="InterPro" id="IPR001753">
    <property type="entry name" value="Enoyl-CoA_hydra/iso"/>
</dbReference>
<dbReference type="Gene3D" id="1.10.12.10">
    <property type="entry name" value="Lyase 2-enoyl-coa Hydratase, Chain A, domain 2"/>
    <property type="match status" value="1"/>
</dbReference>
<dbReference type="PANTHER" id="PTHR11941">
    <property type="entry name" value="ENOYL-COA HYDRATASE-RELATED"/>
    <property type="match status" value="1"/>
</dbReference>
<comment type="similarity">
    <text evidence="1 4">Belongs to the enoyl-CoA hydratase/isomerase family.</text>
</comment>
<dbReference type="EMBL" id="JACHGN010000015">
    <property type="protein sequence ID" value="MBB5136841.1"/>
    <property type="molecule type" value="Genomic_DNA"/>
</dbReference>
<evidence type="ECO:0000313" key="5">
    <source>
        <dbReference type="EMBL" id="MBB5136841.1"/>
    </source>
</evidence>
<reference evidence="5 6" key="1">
    <citation type="submission" date="2020-08" db="EMBL/GenBank/DDBJ databases">
        <title>Genomic Encyclopedia of Type Strains, Phase IV (KMG-IV): sequencing the most valuable type-strain genomes for metagenomic binning, comparative biology and taxonomic classification.</title>
        <authorList>
            <person name="Goeker M."/>
        </authorList>
    </citation>
    <scope>NUCLEOTIDE SEQUENCE [LARGE SCALE GENOMIC DNA]</scope>
    <source>
        <strain evidence="5 6">DSM 45615</strain>
    </source>
</reference>
<evidence type="ECO:0000256" key="4">
    <source>
        <dbReference type="RuleBase" id="RU003707"/>
    </source>
</evidence>
<dbReference type="CDD" id="cd06558">
    <property type="entry name" value="crotonase-like"/>
    <property type="match status" value="1"/>
</dbReference>
<dbReference type="Pfam" id="PF00378">
    <property type="entry name" value="ECH_1"/>
    <property type="match status" value="1"/>
</dbReference>
<evidence type="ECO:0000256" key="1">
    <source>
        <dbReference type="ARBA" id="ARBA00005254"/>
    </source>
</evidence>
<dbReference type="InterPro" id="IPR029045">
    <property type="entry name" value="ClpP/crotonase-like_dom_sf"/>
</dbReference>
<dbReference type="InterPro" id="IPR018376">
    <property type="entry name" value="Enoyl-CoA_hyd/isom_CS"/>
</dbReference>
<protein>
    <submittedName>
        <fullName evidence="5">Enoyl-CoA hydratase</fullName>
        <ecNumber evidence="5">4.2.1.17</ecNumber>
    </submittedName>
</protein>
<sequence>MTDAVLTTVAGPILQITLNRPQVLNAVDRELALGLHAAVERLERTPSLIVGVVHGAGRAFCAGNDLKNFGRGPEFSPMTDRGFAGMTERTPAKVTIAAVEGHAAGGGFEIALACDLIVAGESARFALPEVKRGLLAGGGGILRLPRRIPRAVAAEALFTGEPLDARRLADLGLVSRVVPDGQALDAAMRLARKIAECSPVALGATKRILDESEDWPVGEFFERQRPILHSVTRSADAAEGAAAFNERRAPDWPSLREPA</sequence>
<dbReference type="GO" id="GO:0004300">
    <property type="term" value="F:enoyl-CoA hydratase activity"/>
    <property type="evidence" value="ECO:0007669"/>
    <property type="project" value="UniProtKB-EC"/>
</dbReference>
<keyword evidence="2" id="KW-0443">Lipid metabolism</keyword>
<dbReference type="Gene3D" id="3.90.226.10">
    <property type="entry name" value="2-enoyl-CoA Hydratase, Chain A, domain 1"/>
    <property type="match status" value="1"/>
</dbReference>
<name>A0A840PG74_9ACTN</name>
<keyword evidence="3 5" id="KW-0456">Lyase</keyword>
<dbReference type="Proteomes" id="UP000578449">
    <property type="component" value="Unassembled WGS sequence"/>
</dbReference>
<dbReference type="PROSITE" id="PS00166">
    <property type="entry name" value="ENOYL_COA_HYDRATASE"/>
    <property type="match status" value="1"/>
</dbReference>
<proteinExistence type="inferred from homology"/>
<dbReference type="EC" id="4.2.1.17" evidence="5"/>
<dbReference type="PANTHER" id="PTHR11941:SF169">
    <property type="entry name" value="(7AS)-7A-METHYL-1,5-DIOXO-2,3,5,6,7,7A-HEXAHYDRO-1H-INDENE-CARBOXYL-COA HYDROLASE"/>
    <property type="match status" value="1"/>
</dbReference>